<dbReference type="EMBL" id="CAJSLV010000046">
    <property type="protein sequence ID" value="CAG6392731.1"/>
    <property type="molecule type" value="Genomic_DNA"/>
</dbReference>
<organism evidence="1 2">
    <name type="scientific">Actinacidiphila cocklensis</name>
    <dbReference type="NCBI Taxonomy" id="887465"/>
    <lineage>
        <taxon>Bacteria</taxon>
        <taxon>Bacillati</taxon>
        <taxon>Actinomycetota</taxon>
        <taxon>Actinomycetes</taxon>
        <taxon>Kitasatosporales</taxon>
        <taxon>Streptomycetaceae</taxon>
        <taxon>Actinacidiphila</taxon>
    </lineage>
</organism>
<proteinExistence type="predicted"/>
<comment type="caution">
    <text evidence="1">The sequence shown here is derived from an EMBL/GenBank/DDBJ whole genome shotgun (WGS) entry which is preliminary data.</text>
</comment>
<gene>
    <name evidence="1" type="ORF">SCOCK_180109</name>
</gene>
<dbReference type="RefSeq" id="WP_251487610.1">
    <property type="nucleotide sequence ID" value="NZ_CAJSLV010000046.1"/>
</dbReference>
<evidence type="ECO:0000313" key="2">
    <source>
        <dbReference type="Proteomes" id="UP001152519"/>
    </source>
</evidence>
<dbReference type="Proteomes" id="UP001152519">
    <property type="component" value="Unassembled WGS sequence"/>
</dbReference>
<name>A0A9W4DJU5_9ACTN</name>
<protein>
    <submittedName>
        <fullName evidence="1">Uncharacterized protein</fullName>
    </submittedName>
</protein>
<dbReference type="AlphaFoldDB" id="A0A9W4DJU5"/>
<evidence type="ECO:0000313" key="1">
    <source>
        <dbReference type="EMBL" id="CAG6392731.1"/>
    </source>
</evidence>
<reference evidence="1" key="1">
    <citation type="submission" date="2021-05" db="EMBL/GenBank/DDBJ databases">
        <authorList>
            <person name="Arsene-Ploetze F."/>
        </authorList>
    </citation>
    <scope>NUCLEOTIDE SEQUENCE</scope>
    <source>
        <strain evidence="1">DSM 42138</strain>
    </source>
</reference>
<sequence length="146" mass="15426">MSEQSIQRPTVVAVFDAFIEELLADPVTAPLTHDANWSMRSSSLGSYIQVIQHVHAEDPQAVLSAVAWRFGGEFAVGGPASPGTVWHELETTWEGVQLTLKLAAPGMSAEDALRARVAELEQQLAAGTPPEPAAVRTLADAQGGAV</sequence>
<keyword evidence="2" id="KW-1185">Reference proteome</keyword>
<accession>A0A9W4DJU5</accession>